<keyword evidence="3" id="KW-1185">Reference proteome</keyword>
<keyword evidence="1" id="KW-0472">Membrane</keyword>
<protein>
    <submittedName>
        <fullName evidence="2">Uncharacterized protein</fullName>
    </submittedName>
</protein>
<dbReference type="VEuPathDB" id="FungiDB:BO71DRAFT_434179"/>
<keyword evidence="1" id="KW-1133">Transmembrane helix</keyword>
<dbReference type="AlphaFoldDB" id="A0A319CXN8"/>
<evidence type="ECO:0000313" key="2">
    <source>
        <dbReference type="EMBL" id="PYH90065.1"/>
    </source>
</evidence>
<dbReference type="Proteomes" id="UP000247810">
    <property type="component" value="Unassembled WGS sequence"/>
</dbReference>
<organism evidence="2 3">
    <name type="scientific">Aspergillus ellipticus CBS 707.79</name>
    <dbReference type="NCBI Taxonomy" id="1448320"/>
    <lineage>
        <taxon>Eukaryota</taxon>
        <taxon>Fungi</taxon>
        <taxon>Dikarya</taxon>
        <taxon>Ascomycota</taxon>
        <taxon>Pezizomycotina</taxon>
        <taxon>Eurotiomycetes</taxon>
        <taxon>Eurotiomycetidae</taxon>
        <taxon>Eurotiales</taxon>
        <taxon>Aspergillaceae</taxon>
        <taxon>Aspergillus</taxon>
        <taxon>Aspergillus subgen. Circumdati</taxon>
    </lineage>
</organism>
<feature type="transmembrane region" description="Helical" evidence="1">
    <location>
        <begin position="85"/>
        <end position="106"/>
    </location>
</feature>
<evidence type="ECO:0000313" key="3">
    <source>
        <dbReference type="Proteomes" id="UP000247810"/>
    </source>
</evidence>
<sequence length="130" mass="14420">MGHYRRDDAPKLGEKVIILHPAPFSMIWHTPLQRIGCTACFQGENVNPAAGIIVQRCIVNGLEKETLLAGKPGAPNFPASPSSSLILLLTVLTWLFPWPTLGYIAFDNDPIGDRQRLKWFLSLGWPGHSF</sequence>
<proteinExistence type="predicted"/>
<reference evidence="2 3" key="1">
    <citation type="submission" date="2018-02" db="EMBL/GenBank/DDBJ databases">
        <title>The genomes of Aspergillus section Nigri reveals drivers in fungal speciation.</title>
        <authorList>
            <consortium name="DOE Joint Genome Institute"/>
            <person name="Vesth T.C."/>
            <person name="Nybo J."/>
            <person name="Theobald S."/>
            <person name="Brandl J."/>
            <person name="Frisvad J.C."/>
            <person name="Nielsen K.F."/>
            <person name="Lyhne E.K."/>
            <person name="Kogle M.E."/>
            <person name="Kuo A."/>
            <person name="Riley R."/>
            <person name="Clum A."/>
            <person name="Nolan M."/>
            <person name="Lipzen A."/>
            <person name="Salamov A."/>
            <person name="Henrissat B."/>
            <person name="Wiebenga A."/>
            <person name="De vries R.P."/>
            <person name="Grigoriev I.V."/>
            <person name="Mortensen U.H."/>
            <person name="Andersen M.R."/>
            <person name="Baker S.E."/>
        </authorList>
    </citation>
    <scope>NUCLEOTIDE SEQUENCE [LARGE SCALE GENOMIC DNA]</scope>
    <source>
        <strain evidence="2 3">CBS 707.79</strain>
    </source>
</reference>
<dbReference type="EMBL" id="KZ825998">
    <property type="protein sequence ID" value="PYH90065.1"/>
    <property type="molecule type" value="Genomic_DNA"/>
</dbReference>
<name>A0A319CXN8_9EURO</name>
<accession>A0A319CXN8</accession>
<evidence type="ECO:0000256" key="1">
    <source>
        <dbReference type="SAM" id="Phobius"/>
    </source>
</evidence>
<gene>
    <name evidence="2" type="ORF">BO71DRAFT_434179</name>
</gene>
<keyword evidence="1" id="KW-0812">Transmembrane</keyword>